<gene>
    <name evidence="2" type="ORF">KCQ71_22875</name>
</gene>
<evidence type="ECO:0000259" key="1">
    <source>
        <dbReference type="Pfam" id="PF00535"/>
    </source>
</evidence>
<dbReference type="Gene3D" id="3.90.550.10">
    <property type="entry name" value="Spore Coat Polysaccharide Biosynthesis Protein SpsA, Chain A"/>
    <property type="match status" value="1"/>
</dbReference>
<keyword evidence="3" id="KW-1185">Reference proteome</keyword>
<feature type="domain" description="Glycosyltransferase 2-like" evidence="1">
    <location>
        <begin position="8"/>
        <end position="140"/>
    </location>
</feature>
<reference evidence="2 3" key="1">
    <citation type="submission" date="2021-04" db="EMBL/GenBank/DDBJ databases">
        <title>Ruania sp. nov., isolated from sandy soil of mangrove forest.</title>
        <authorList>
            <person name="Ge X."/>
            <person name="Huang R."/>
            <person name="Liu W."/>
        </authorList>
    </citation>
    <scope>NUCLEOTIDE SEQUENCE [LARGE SCALE GENOMIC DNA]</scope>
    <source>
        <strain evidence="2 3">N2-46</strain>
    </source>
</reference>
<dbReference type="EMBL" id="JAGSHT010000023">
    <property type="protein sequence ID" value="MBZ2199009.1"/>
    <property type="molecule type" value="Genomic_DNA"/>
</dbReference>
<dbReference type="InterPro" id="IPR029044">
    <property type="entry name" value="Nucleotide-diphossugar_trans"/>
</dbReference>
<dbReference type="Pfam" id="PF00535">
    <property type="entry name" value="Glycos_transf_2"/>
    <property type="match status" value="1"/>
</dbReference>
<keyword evidence="2" id="KW-0808">Transferase</keyword>
<evidence type="ECO:0000313" key="2">
    <source>
        <dbReference type="EMBL" id="MBZ2199009.1"/>
    </source>
</evidence>
<dbReference type="PANTHER" id="PTHR43685">
    <property type="entry name" value="GLYCOSYLTRANSFERASE"/>
    <property type="match status" value="1"/>
</dbReference>
<dbReference type="InterPro" id="IPR050834">
    <property type="entry name" value="Glycosyltransf_2"/>
</dbReference>
<sequence length="308" mass="34189">MSTPRLTIGLPVYNGEAYLAETLESLLAQDYDDFELVVSDNASTDSTVAIVESFAERDPRVRLVRNDRNMGAAYNYNRLVTDSRAELFKWAGYDDLLEPENVSSCVAALDANPDAVLAFAQATIIDGVGDEVREYNERLEITARAPWRRVASFAWRFSLCNAAFGVMRREPMTRTGLIRPYISSDVTFLAEMAAMGTFDLVDRRLFRRRVHESSSRQGRTSAAEIATWFDPATKGSPTFIRLRLLGRTTRALSRTTGSLPDDLSSGAAFAVAYSARRARISAGRLRARVQGRMLTPPELIHQVDGSSS</sequence>
<dbReference type="GO" id="GO:0016757">
    <property type="term" value="F:glycosyltransferase activity"/>
    <property type="evidence" value="ECO:0007669"/>
    <property type="project" value="UniProtKB-KW"/>
</dbReference>
<proteinExistence type="predicted"/>
<accession>A0ABS7SF79</accession>
<name>A0ABS7SF79_9MICO</name>
<comment type="caution">
    <text evidence="2">The sequence shown here is derived from an EMBL/GenBank/DDBJ whole genome shotgun (WGS) entry which is preliminary data.</text>
</comment>
<dbReference type="SUPFAM" id="SSF53448">
    <property type="entry name" value="Nucleotide-diphospho-sugar transferases"/>
    <property type="match status" value="1"/>
</dbReference>
<dbReference type="RefSeq" id="WP_223410818.1">
    <property type="nucleotide sequence ID" value="NZ_JAGSHT010000023.1"/>
</dbReference>
<dbReference type="EC" id="2.4.-.-" evidence="2"/>
<dbReference type="InterPro" id="IPR001173">
    <property type="entry name" value="Glyco_trans_2-like"/>
</dbReference>
<evidence type="ECO:0000313" key="3">
    <source>
        <dbReference type="Proteomes" id="UP000826651"/>
    </source>
</evidence>
<protein>
    <submittedName>
        <fullName evidence="2">Glycosyltransferase</fullName>
        <ecNumber evidence="2">2.4.-.-</ecNumber>
    </submittedName>
</protein>
<dbReference type="Proteomes" id="UP000826651">
    <property type="component" value="Unassembled WGS sequence"/>
</dbReference>
<organism evidence="2 3">
    <name type="scientific">Occultella gossypii</name>
    <dbReference type="NCBI Taxonomy" id="2800820"/>
    <lineage>
        <taxon>Bacteria</taxon>
        <taxon>Bacillati</taxon>
        <taxon>Actinomycetota</taxon>
        <taxon>Actinomycetes</taxon>
        <taxon>Micrococcales</taxon>
        <taxon>Ruaniaceae</taxon>
        <taxon>Occultella</taxon>
    </lineage>
</organism>
<dbReference type="PANTHER" id="PTHR43685:SF11">
    <property type="entry name" value="GLYCOSYLTRANSFERASE TAGX-RELATED"/>
    <property type="match status" value="1"/>
</dbReference>
<keyword evidence="2" id="KW-0328">Glycosyltransferase</keyword>